<gene>
    <name evidence="2" type="ORF">DFH05DRAFT_1522321</name>
</gene>
<comment type="caution">
    <text evidence="2">The sequence shown here is derived from an EMBL/GenBank/DDBJ whole genome shotgun (WGS) entry which is preliminary data.</text>
</comment>
<keyword evidence="3" id="KW-1185">Reference proteome</keyword>
<protein>
    <recommendedName>
        <fullName evidence="1">MICOS complex subunit</fullName>
    </recommendedName>
</protein>
<dbReference type="PANTHER" id="PTHR28268">
    <property type="entry name" value="MICOS SUBUNIT MIC26"/>
    <property type="match status" value="1"/>
</dbReference>
<organism evidence="2 3">
    <name type="scientific">Lentinula detonsa</name>
    <dbReference type="NCBI Taxonomy" id="2804962"/>
    <lineage>
        <taxon>Eukaryota</taxon>
        <taxon>Fungi</taxon>
        <taxon>Dikarya</taxon>
        <taxon>Basidiomycota</taxon>
        <taxon>Agaricomycotina</taxon>
        <taxon>Agaricomycetes</taxon>
        <taxon>Agaricomycetidae</taxon>
        <taxon>Agaricales</taxon>
        <taxon>Marasmiineae</taxon>
        <taxon>Omphalotaceae</taxon>
        <taxon>Lentinula</taxon>
    </lineage>
</organism>
<keyword evidence="1" id="KW-0472">Membrane</keyword>
<dbReference type="GO" id="GO:0042407">
    <property type="term" value="P:cristae formation"/>
    <property type="evidence" value="ECO:0007669"/>
    <property type="project" value="InterPro"/>
</dbReference>
<dbReference type="InterPro" id="IPR019166">
    <property type="entry name" value="MIC26/MIC27"/>
</dbReference>
<dbReference type="InterPro" id="IPR033181">
    <property type="entry name" value="Mic26_fungi"/>
</dbReference>
<name>A0A9W8P6H7_9AGAR</name>
<dbReference type="PANTHER" id="PTHR28268:SF1">
    <property type="entry name" value="MICOS SUBUNIT MIC26"/>
    <property type="match status" value="1"/>
</dbReference>
<keyword evidence="1" id="KW-0496">Mitochondrion</keyword>
<evidence type="ECO:0000313" key="3">
    <source>
        <dbReference type="Proteomes" id="UP001142393"/>
    </source>
</evidence>
<dbReference type="GO" id="GO:0044284">
    <property type="term" value="C:mitochondrial crista junction"/>
    <property type="evidence" value="ECO:0007669"/>
    <property type="project" value="TreeGrafter"/>
</dbReference>
<dbReference type="Proteomes" id="UP001142393">
    <property type="component" value="Unassembled WGS sequence"/>
</dbReference>
<accession>A0A9W8P6H7</accession>
<proteinExistence type="predicted"/>
<dbReference type="AlphaFoldDB" id="A0A9W8P6H7"/>
<dbReference type="EMBL" id="JANVFU010000003">
    <property type="protein sequence ID" value="KAJ3747945.1"/>
    <property type="molecule type" value="Genomic_DNA"/>
</dbReference>
<comment type="subunit">
    <text evidence="1">Component of the mitochondrial contact site and cristae organizing system (MICOS) complex.</text>
</comment>
<dbReference type="GO" id="GO:0061617">
    <property type="term" value="C:MICOS complex"/>
    <property type="evidence" value="ECO:0007669"/>
    <property type="project" value="UniProtKB-UniRule"/>
</dbReference>
<comment type="function">
    <text evidence="1">Component of the MICOS complex, a large protein complex of the mitochondrial inner membrane that plays crucial roles in the maintenance of crista junctions, inner membrane architecture, and formation of contact sites to the outer membrane.</text>
</comment>
<evidence type="ECO:0000313" key="2">
    <source>
        <dbReference type="EMBL" id="KAJ3747945.1"/>
    </source>
</evidence>
<reference evidence="2 3" key="1">
    <citation type="journal article" date="2023" name="Proc. Natl. Acad. Sci. U.S.A.">
        <title>A global phylogenomic analysis of the shiitake genus Lentinula.</title>
        <authorList>
            <person name="Sierra-Patev S."/>
            <person name="Min B."/>
            <person name="Naranjo-Ortiz M."/>
            <person name="Looney B."/>
            <person name="Konkel Z."/>
            <person name="Slot J.C."/>
            <person name="Sakamoto Y."/>
            <person name="Steenwyk J.L."/>
            <person name="Rokas A."/>
            <person name="Carro J."/>
            <person name="Camarero S."/>
            <person name="Ferreira P."/>
            <person name="Molpeceres G."/>
            <person name="Ruiz-Duenas F.J."/>
            <person name="Serrano A."/>
            <person name="Henrissat B."/>
            <person name="Drula E."/>
            <person name="Hughes K.W."/>
            <person name="Mata J.L."/>
            <person name="Ishikawa N.K."/>
            <person name="Vargas-Isla R."/>
            <person name="Ushijima S."/>
            <person name="Smith C.A."/>
            <person name="Donoghue J."/>
            <person name="Ahrendt S."/>
            <person name="Andreopoulos W."/>
            <person name="He G."/>
            <person name="LaButti K."/>
            <person name="Lipzen A."/>
            <person name="Ng V."/>
            <person name="Riley R."/>
            <person name="Sandor L."/>
            <person name="Barry K."/>
            <person name="Martinez A.T."/>
            <person name="Xiao Y."/>
            <person name="Gibbons J.G."/>
            <person name="Terashima K."/>
            <person name="Grigoriev I.V."/>
            <person name="Hibbett D."/>
        </authorList>
    </citation>
    <scope>NUCLEOTIDE SEQUENCE [LARGE SCALE GENOMIC DNA]</scope>
    <source>
        <strain evidence="2 3">TFB7810</strain>
    </source>
</reference>
<keyword evidence="1" id="KW-0999">Mitochondrion inner membrane</keyword>
<dbReference type="Pfam" id="PF09769">
    <property type="entry name" value="ApoO"/>
    <property type="match status" value="1"/>
</dbReference>
<comment type="subcellular location">
    <subcellularLocation>
        <location evidence="1">Mitochondrion inner membrane</location>
    </subcellularLocation>
</comment>
<sequence length="298" mass="32776">MNFARQRLLKSAGLGSLSLGATSVLLSTPSGQAKERLPIYPHPDQEIVLQEVPSELERQIGVVRRQVTATYRDGYKQVQGLVDRWIGMETAVENRLKSLMSPDESLTPSVLYIGVATLTGSILTRSRSLPLRLTVPPLLLALSSSHFLPKTTSNVTSYFGSLEDKYLPSLAEKHNIAKAHSEMTWERAKEMIERARNNFEGGVVGGVGKVQEVTGLKFGEVWKLGGKEREASVKGMEEKAIEASEDVNEKVVEITKAVEEKVEAQVVQATRAIGKKIEEAGPDIATNAERKEQVKRLV</sequence>
<evidence type="ECO:0000256" key="1">
    <source>
        <dbReference type="RuleBase" id="RU363021"/>
    </source>
</evidence>